<dbReference type="Proteomes" id="UP001482620">
    <property type="component" value="Unassembled WGS sequence"/>
</dbReference>
<keyword evidence="3" id="KW-1185">Reference proteome</keyword>
<name>A0ABV0T434_9TELE</name>
<evidence type="ECO:0000313" key="2">
    <source>
        <dbReference type="EMBL" id="MEQ2227589.1"/>
    </source>
</evidence>
<comment type="caution">
    <text evidence="2">The sequence shown here is derived from an EMBL/GenBank/DDBJ whole genome shotgun (WGS) entry which is preliminary data.</text>
</comment>
<evidence type="ECO:0008006" key="4">
    <source>
        <dbReference type="Google" id="ProtNLM"/>
    </source>
</evidence>
<sequence length="104" mass="11522">MAPTMAASELSSLFVCVFCVFLCFSSHSTVVSFGREELLNIKESSLGIFSPSIIDPRFTELLASGAVALNGILRRKRWRGKRADALVKFCKTAWLHFCRGKTSC</sequence>
<feature type="signal peptide" evidence="1">
    <location>
        <begin position="1"/>
        <end position="28"/>
    </location>
</feature>
<proteinExistence type="predicted"/>
<dbReference type="EMBL" id="JAHRIQ010022766">
    <property type="protein sequence ID" value="MEQ2227589.1"/>
    <property type="molecule type" value="Genomic_DNA"/>
</dbReference>
<evidence type="ECO:0000256" key="1">
    <source>
        <dbReference type="SAM" id="SignalP"/>
    </source>
</evidence>
<organism evidence="2 3">
    <name type="scientific">Ilyodon furcidens</name>
    <name type="common">goldbreast splitfin</name>
    <dbReference type="NCBI Taxonomy" id="33524"/>
    <lineage>
        <taxon>Eukaryota</taxon>
        <taxon>Metazoa</taxon>
        <taxon>Chordata</taxon>
        <taxon>Craniata</taxon>
        <taxon>Vertebrata</taxon>
        <taxon>Euteleostomi</taxon>
        <taxon>Actinopterygii</taxon>
        <taxon>Neopterygii</taxon>
        <taxon>Teleostei</taxon>
        <taxon>Neoteleostei</taxon>
        <taxon>Acanthomorphata</taxon>
        <taxon>Ovalentaria</taxon>
        <taxon>Atherinomorphae</taxon>
        <taxon>Cyprinodontiformes</taxon>
        <taxon>Goodeidae</taxon>
        <taxon>Ilyodon</taxon>
    </lineage>
</organism>
<gene>
    <name evidence="2" type="ORF">ILYODFUR_039126</name>
</gene>
<feature type="chain" id="PRO_5045728066" description="Secreted protein" evidence="1">
    <location>
        <begin position="29"/>
        <end position="104"/>
    </location>
</feature>
<evidence type="ECO:0000313" key="3">
    <source>
        <dbReference type="Proteomes" id="UP001482620"/>
    </source>
</evidence>
<keyword evidence="1" id="KW-0732">Signal</keyword>
<accession>A0ABV0T434</accession>
<protein>
    <recommendedName>
        <fullName evidence="4">Secreted protein</fullName>
    </recommendedName>
</protein>
<reference evidence="2 3" key="1">
    <citation type="submission" date="2021-06" db="EMBL/GenBank/DDBJ databases">
        <authorList>
            <person name="Palmer J.M."/>
        </authorList>
    </citation>
    <scope>NUCLEOTIDE SEQUENCE [LARGE SCALE GENOMIC DNA]</scope>
    <source>
        <strain evidence="3">if_2019</strain>
        <tissue evidence="2">Muscle</tissue>
    </source>
</reference>